<reference evidence="8 9" key="1">
    <citation type="submission" date="2024-01" db="EMBL/GenBank/DDBJ databases">
        <title>Genome assemblies of Stephania.</title>
        <authorList>
            <person name="Yang L."/>
        </authorList>
    </citation>
    <scope>NUCLEOTIDE SEQUENCE [LARGE SCALE GENOMIC DNA]</scope>
    <source>
        <strain evidence="8">QJT</strain>
        <tissue evidence="8">Leaf</tissue>
    </source>
</reference>
<dbReference type="Pfam" id="PF00628">
    <property type="entry name" value="PHD"/>
    <property type="match status" value="1"/>
</dbReference>
<dbReference type="PANTHER" id="PTHR46309:SF5">
    <property type="entry name" value="GNAT FAMILY ACETYLTRANSFERASE"/>
    <property type="match status" value="1"/>
</dbReference>
<dbReference type="SMART" id="SM00249">
    <property type="entry name" value="PHD"/>
    <property type="match status" value="1"/>
</dbReference>
<feature type="region of interest" description="Disordered" evidence="6">
    <location>
        <begin position="1"/>
        <end position="38"/>
    </location>
</feature>
<accession>A0AAP0PKB3</accession>
<evidence type="ECO:0000256" key="3">
    <source>
        <dbReference type="ARBA" id="ARBA00022771"/>
    </source>
</evidence>
<gene>
    <name evidence="8" type="ORF">Sjap_004513</name>
</gene>
<organism evidence="8 9">
    <name type="scientific">Stephania japonica</name>
    <dbReference type="NCBI Taxonomy" id="461633"/>
    <lineage>
        <taxon>Eukaryota</taxon>
        <taxon>Viridiplantae</taxon>
        <taxon>Streptophyta</taxon>
        <taxon>Embryophyta</taxon>
        <taxon>Tracheophyta</taxon>
        <taxon>Spermatophyta</taxon>
        <taxon>Magnoliopsida</taxon>
        <taxon>Ranunculales</taxon>
        <taxon>Menispermaceae</taxon>
        <taxon>Menispermoideae</taxon>
        <taxon>Cissampelideae</taxon>
        <taxon>Stephania</taxon>
    </lineage>
</organism>
<dbReference type="Gene3D" id="3.30.40.10">
    <property type="entry name" value="Zinc/RING finger domain, C3HC4 (zinc finger)"/>
    <property type="match status" value="1"/>
</dbReference>
<protein>
    <recommendedName>
        <fullName evidence="7">Zinc finger PHD-type domain-containing protein</fullName>
    </recommendedName>
</protein>
<keyword evidence="3" id="KW-0863">Zinc-finger</keyword>
<dbReference type="InterPro" id="IPR032308">
    <property type="entry name" value="TDBD"/>
</dbReference>
<feature type="compositionally biased region" description="Low complexity" evidence="6">
    <location>
        <begin position="14"/>
        <end position="23"/>
    </location>
</feature>
<dbReference type="InterPro" id="IPR019787">
    <property type="entry name" value="Znf_PHD-finger"/>
</dbReference>
<name>A0AAP0PKB3_9MAGN</name>
<evidence type="ECO:0000256" key="6">
    <source>
        <dbReference type="SAM" id="MobiDB-lite"/>
    </source>
</evidence>
<sequence>MVVPKRGRVVNKGSRTTRSSVRNRSQDQSSVTSFGGGDFGVSTNSRSCKGRCEGRNLVERRLIGRRSGRKRGALSICKSSREAKAAKRSILSWLIDSGTVLLSKQVCYMNMGVTGVLRKGRIERNGIVCSCCGETMSVSEFEVHAGSKIGDPYRNIFLDTDINLLKCQTMAWDRLGESEQCRPNEVRGHENATDQNDDTCGLCDDGGNLICCDSCPSTYHQNCLGLQLFWRLQNRFGVSFEIGDGYSWSLLRHLESIPNESVHRESKRITSNSKLAIVNTVMKECFNSLVDKRTRIDIIQSVVFNCRVHGTKLAEMPFIVTRSVYRGQGMCRRLLNAIESTLQSLGVQYLIIPSVEERVKMWTEFYHFKPLDESLKRELQSLNYLAFLSTVLLQKVPMSGLNQRNRTTNQRNEEPDTGKMF</sequence>
<evidence type="ECO:0000313" key="9">
    <source>
        <dbReference type="Proteomes" id="UP001417504"/>
    </source>
</evidence>
<keyword evidence="4" id="KW-0862">Zinc</keyword>
<proteinExistence type="predicted"/>
<keyword evidence="9" id="KW-1185">Reference proteome</keyword>
<evidence type="ECO:0000313" key="8">
    <source>
        <dbReference type="EMBL" id="KAK9144610.1"/>
    </source>
</evidence>
<evidence type="ECO:0000256" key="4">
    <source>
        <dbReference type="ARBA" id="ARBA00022833"/>
    </source>
</evidence>
<dbReference type="GO" id="GO:0005634">
    <property type="term" value="C:nucleus"/>
    <property type="evidence" value="ECO:0007669"/>
    <property type="project" value="UniProtKB-SubCell"/>
</dbReference>
<dbReference type="EMBL" id="JBBNAE010000002">
    <property type="protein sequence ID" value="KAK9144610.1"/>
    <property type="molecule type" value="Genomic_DNA"/>
</dbReference>
<feature type="domain" description="Zinc finger PHD-type" evidence="7">
    <location>
        <begin position="199"/>
        <end position="254"/>
    </location>
</feature>
<dbReference type="SUPFAM" id="SSF57903">
    <property type="entry name" value="FYVE/PHD zinc finger"/>
    <property type="match status" value="1"/>
</dbReference>
<dbReference type="InterPro" id="IPR056511">
    <property type="entry name" value="IDM1_C"/>
</dbReference>
<keyword evidence="2" id="KW-0479">Metal-binding</keyword>
<evidence type="ECO:0000256" key="2">
    <source>
        <dbReference type="ARBA" id="ARBA00022723"/>
    </source>
</evidence>
<dbReference type="InterPro" id="IPR011011">
    <property type="entry name" value="Znf_FYVE_PHD"/>
</dbReference>
<evidence type="ECO:0000256" key="5">
    <source>
        <dbReference type="ARBA" id="ARBA00023242"/>
    </source>
</evidence>
<evidence type="ECO:0000256" key="1">
    <source>
        <dbReference type="ARBA" id="ARBA00004123"/>
    </source>
</evidence>
<dbReference type="InterPro" id="IPR013083">
    <property type="entry name" value="Znf_RING/FYVE/PHD"/>
</dbReference>
<dbReference type="Gene3D" id="3.40.630.30">
    <property type="match status" value="1"/>
</dbReference>
<dbReference type="PANTHER" id="PTHR46309">
    <property type="entry name" value="PHD FINGER PROTEIN 12"/>
    <property type="match status" value="1"/>
</dbReference>
<dbReference type="Proteomes" id="UP001417504">
    <property type="component" value="Unassembled WGS sequence"/>
</dbReference>
<comment type="caution">
    <text evidence="8">The sequence shown here is derived from an EMBL/GenBank/DDBJ whole genome shotgun (WGS) entry which is preliminary data.</text>
</comment>
<dbReference type="Pfam" id="PF23209">
    <property type="entry name" value="IDM1_C"/>
    <property type="match status" value="1"/>
</dbReference>
<dbReference type="InterPro" id="IPR001965">
    <property type="entry name" value="Znf_PHD"/>
</dbReference>
<dbReference type="Pfam" id="PF16135">
    <property type="entry name" value="TDBD"/>
    <property type="match status" value="1"/>
</dbReference>
<feature type="compositionally biased region" description="Basic and acidic residues" evidence="6">
    <location>
        <begin position="411"/>
        <end position="421"/>
    </location>
</feature>
<dbReference type="AlphaFoldDB" id="A0AAP0PKB3"/>
<evidence type="ECO:0000259" key="7">
    <source>
        <dbReference type="SMART" id="SM00249"/>
    </source>
</evidence>
<keyword evidence="5" id="KW-0539">Nucleus</keyword>
<dbReference type="InterPro" id="IPR042163">
    <property type="entry name" value="PHF12"/>
</dbReference>
<dbReference type="GO" id="GO:0006357">
    <property type="term" value="P:regulation of transcription by RNA polymerase II"/>
    <property type="evidence" value="ECO:0007669"/>
    <property type="project" value="TreeGrafter"/>
</dbReference>
<feature type="region of interest" description="Disordered" evidence="6">
    <location>
        <begin position="402"/>
        <end position="421"/>
    </location>
</feature>
<dbReference type="GO" id="GO:0003714">
    <property type="term" value="F:transcription corepressor activity"/>
    <property type="evidence" value="ECO:0007669"/>
    <property type="project" value="InterPro"/>
</dbReference>
<comment type="subcellular location">
    <subcellularLocation>
        <location evidence="1">Nucleus</location>
    </subcellularLocation>
</comment>
<dbReference type="GO" id="GO:0008270">
    <property type="term" value="F:zinc ion binding"/>
    <property type="evidence" value="ECO:0007669"/>
    <property type="project" value="UniProtKB-KW"/>
</dbReference>